<sequence length="130" mass="14811">MTTPCSTPPPRSNISTPSAPKVVRVRCGKIEYNIEESPMSGIVKGTMKVSVSKKESKKKVKRKHSESKIGNPFAKKTKTGEDFGNIWPQEDLFNAKERLKKGKQESVKDEINWLTLGKRKKVMWFRNLSF</sequence>
<gene>
    <name evidence="2" type="ORF">DGYR_LOCUS7266</name>
</gene>
<feature type="compositionally biased region" description="Pro residues" evidence="1">
    <location>
        <begin position="1"/>
        <end position="11"/>
    </location>
</feature>
<feature type="region of interest" description="Disordered" evidence="1">
    <location>
        <begin position="45"/>
        <end position="82"/>
    </location>
</feature>
<name>A0A7I8VSL0_9ANNE</name>
<dbReference type="EMBL" id="CAJFCJ010000009">
    <property type="protein sequence ID" value="CAD5118966.1"/>
    <property type="molecule type" value="Genomic_DNA"/>
</dbReference>
<evidence type="ECO:0000313" key="2">
    <source>
        <dbReference type="EMBL" id="CAD5118966.1"/>
    </source>
</evidence>
<dbReference type="Proteomes" id="UP000549394">
    <property type="component" value="Unassembled WGS sequence"/>
</dbReference>
<comment type="caution">
    <text evidence="2">The sequence shown here is derived from an EMBL/GenBank/DDBJ whole genome shotgun (WGS) entry which is preliminary data.</text>
</comment>
<proteinExistence type="predicted"/>
<dbReference type="AlphaFoldDB" id="A0A7I8VSL0"/>
<feature type="compositionally biased region" description="Basic residues" evidence="1">
    <location>
        <begin position="55"/>
        <end position="65"/>
    </location>
</feature>
<reference evidence="2 3" key="1">
    <citation type="submission" date="2020-08" db="EMBL/GenBank/DDBJ databases">
        <authorList>
            <person name="Hejnol A."/>
        </authorList>
    </citation>
    <scope>NUCLEOTIDE SEQUENCE [LARGE SCALE GENOMIC DNA]</scope>
</reference>
<protein>
    <submittedName>
        <fullName evidence="2">Uncharacterized protein</fullName>
    </submittedName>
</protein>
<keyword evidence="3" id="KW-1185">Reference proteome</keyword>
<evidence type="ECO:0000313" key="3">
    <source>
        <dbReference type="Proteomes" id="UP000549394"/>
    </source>
</evidence>
<evidence type="ECO:0000256" key="1">
    <source>
        <dbReference type="SAM" id="MobiDB-lite"/>
    </source>
</evidence>
<feature type="region of interest" description="Disordered" evidence="1">
    <location>
        <begin position="1"/>
        <end position="20"/>
    </location>
</feature>
<accession>A0A7I8VSL0</accession>
<organism evidence="2 3">
    <name type="scientific">Dimorphilus gyrociliatus</name>
    <dbReference type="NCBI Taxonomy" id="2664684"/>
    <lineage>
        <taxon>Eukaryota</taxon>
        <taxon>Metazoa</taxon>
        <taxon>Spiralia</taxon>
        <taxon>Lophotrochozoa</taxon>
        <taxon>Annelida</taxon>
        <taxon>Polychaeta</taxon>
        <taxon>Polychaeta incertae sedis</taxon>
        <taxon>Dinophilidae</taxon>
        <taxon>Dimorphilus</taxon>
    </lineage>
</organism>